<dbReference type="AlphaFoldDB" id="A0A371CZ13"/>
<dbReference type="EMBL" id="KZ857436">
    <property type="protein sequence ID" value="RDX45530.1"/>
    <property type="molecule type" value="Genomic_DNA"/>
</dbReference>
<reference evidence="2 3" key="1">
    <citation type="journal article" date="2018" name="Biotechnol. Biofuels">
        <title>Integrative visual omics of the white-rot fungus Polyporus brumalis exposes the biotechnological potential of its oxidative enzymes for delignifying raw plant biomass.</title>
        <authorList>
            <person name="Miyauchi S."/>
            <person name="Rancon A."/>
            <person name="Drula E."/>
            <person name="Hage H."/>
            <person name="Chaduli D."/>
            <person name="Favel A."/>
            <person name="Grisel S."/>
            <person name="Henrissat B."/>
            <person name="Herpoel-Gimbert I."/>
            <person name="Ruiz-Duenas F.J."/>
            <person name="Chevret D."/>
            <person name="Hainaut M."/>
            <person name="Lin J."/>
            <person name="Wang M."/>
            <person name="Pangilinan J."/>
            <person name="Lipzen A."/>
            <person name="Lesage-Meessen L."/>
            <person name="Navarro D."/>
            <person name="Riley R."/>
            <person name="Grigoriev I.V."/>
            <person name="Zhou S."/>
            <person name="Raouche S."/>
            <person name="Rosso M.N."/>
        </authorList>
    </citation>
    <scope>NUCLEOTIDE SEQUENCE [LARGE SCALE GENOMIC DNA]</scope>
    <source>
        <strain evidence="2 3">BRFM 1820</strain>
    </source>
</reference>
<protein>
    <submittedName>
        <fullName evidence="2">Uncharacterized protein</fullName>
    </submittedName>
</protein>
<evidence type="ECO:0000313" key="2">
    <source>
        <dbReference type="EMBL" id="RDX45530.1"/>
    </source>
</evidence>
<feature type="region of interest" description="Disordered" evidence="1">
    <location>
        <begin position="1"/>
        <end position="90"/>
    </location>
</feature>
<evidence type="ECO:0000313" key="3">
    <source>
        <dbReference type="Proteomes" id="UP000256964"/>
    </source>
</evidence>
<feature type="compositionally biased region" description="Polar residues" evidence="1">
    <location>
        <begin position="45"/>
        <end position="59"/>
    </location>
</feature>
<evidence type="ECO:0000256" key="1">
    <source>
        <dbReference type="SAM" id="MobiDB-lite"/>
    </source>
</evidence>
<keyword evidence="3" id="KW-1185">Reference proteome</keyword>
<dbReference type="Proteomes" id="UP000256964">
    <property type="component" value="Unassembled WGS sequence"/>
</dbReference>
<gene>
    <name evidence="2" type="ORF">OH76DRAFT_943931</name>
</gene>
<sequence>MTGRPGEQGMRHDRPTRRARYGTQAADQESKVWDASSRPGVQGTGRDQPTKKVSYSTSVAEQRQACACRRAREYKRSHPPAWHARWPRRRAHRPATSLLTRHHRHSSPGSNIERHTRLACLAETQAICRGISIKLEVILARCAKGNLEAPVQAAWPTKRQYG</sequence>
<proteinExistence type="predicted"/>
<organism evidence="2 3">
    <name type="scientific">Lentinus brumalis</name>
    <dbReference type="NCBI Taxonomy" id="2498619"/>
    <lineage>
        <taxon>Eukaryota</taxon>
        <taxon>Fungi</taxon>
        <taxon>Dikarya</taxon>
        <taxon>Basidiomycota</taxon>
        <taxon>Agaricomycotina</taxon>
        <taxon>Agaricomycetes</taxon>
        <taxon>Polyporales</taxon>
        <taxon>Polyporaceae</taxon>
        <taxon>Lentinus</taxon>
    </lineage>
</organism>
<name>A0A371CZ13_9APHY</name>
<accession>A0A371CZ13</accession>